<dbReference type="GO" id="GO:0005506">
    <property type="term" value="F:iron ion binding"/>
    <property type="evidence" value="ECO:0007669"/>
    <property type="project" value="InterPro"/>
</dbReference>
<evidence type="ECO:0000256" key="3">
    <source>
        <dbReference type="ARBA" id="ARBA00010617"/>
    </source>
</evidence>
<dbReference type="PANTHER" id="PTHR47953:SF19">
    <property type="entry name" value="OS06G0641600 PROTEIN"/>
    <property type="match status" value="1"/>
</dbReference>
<evidence type="ECO:0000256" key="4">
    <source>
        <dbReference type="ARBA" id="ARBA00022617"/>
    </source>
</evidence>
<name>A0AAV0PVT2_9ROSI</name>
<dbReference type="SUPFAM" id="SSF48264">
    <property type="entry name" value="Cytochrome P450"/>
    <property type="match status" value="1"/>
</dbReference>
<dbReference type="InterPro" id="IPR017972">
    <property type="entry name" value="Cyt_P450_CS"/>
</dbReference>
<keyword evidence="4 12" id="KW-0349">Heme</keyword>
<evidence type="ECO:0000256" key="8">
    <source>
        <dbReference type="ARBA" id="ARBA00023002"/>
    </source>
</evidence>
<keyword evidence="9 12" id="KW-0408">Iron</keyword>
<keyword evidence="8 13" id="KW-0560">Oxidoreductase</keyword>
<organism evidence="15 16">
    <name type="scientific">Linum tenue</name>
    <dbReference type="NCBI Taxonomy" id="586396"/>
    <lineage>
        <taxon>Eukaryota</taxon>
        <taxon>Viridiplantae</taxon>
        <taxon>Streptophyta</taxon>
        <taxon>Embryophyta</taxon>
        <taxon>Tracheophyta</taxon>
        <taxon>Spermatophyta</taxon>
        <taxon>Magnoliopsida</taxon>
        <taxon>eudicotyledons</taxon>
        <taxon>Gunneridae</taxon>
        <taxon>Pentapetalae</taxon>
        <taxon>rosids</taxon>
        <taxon>fabids</taxon>
        <taxon>Malpighiales</taxon>
        <taxon>Linaceae</taxon>
        <taxon>Linum</taxon>
    </lineage>
</organism>
<evidence type="ECO:0000256" key="13">
    <source>
        <dbReference type="RuleBase" id="RU000461"/>
    </source>
</evidence>
<evidence type="ECO:0000256" key="1">
    <source>
        <dbReference type="ARBA" id="ARBA00001971"/>
    </source>
</evidence>
<evidence type="ECO:0000256" key="14">
    <source>
        <dbReference type="SAM" id="Phobius"/>
    </source>
</evidence>
<evidence type="ECO:0000256" key="10">
    <source>
        <dbReference type="ARBA" id="ARBA00023033"/>
    </source>
</evidence>
<protein>
    <recommendedName>
        <fullName evidence="17">Cytochrome P450</fullName>
    </recommendedName>
</protein>
<comment type="similarity">
    <text evidence="3 13">Belongs to the cytochrome P450 family.</text>
</comment>
<keyword evidence="10 13" id="KW-0503">Monooxygenase</keyword>
<evidence type="ECO:0000256" key="2">
    <source>
        <dbReference type="ARBA" id="ARBA00004167"/>
    </source>
</evidence>
<keyword evidence="16" id="KW-1185">Reference proteome</keyword>
<dbReference type="PANTHER" id="PTHR47953">
    <property type="entry name" value="OS08G0105600 PROTEIN"/>
    <property type="match status" value="1"/>
</dbReference>
<dbReference type="Gene3D" id="1.10.630.10">
    <property type="entry name" value="Cytochrome P450"/>
    <property type="match status" value="1"/>
</dbReference>
<reference evidence="15" key="1">
    <citation type="submission" date="2022-08" db="EMBL/GenBank/DDBJ databases">
        <authorList>
            <person name="Gutierrez-Valencia J."/>
        </authorList>
    </citation>
    <scope>NUCLEOTIDE SEQUENCE</scope>
</reference>
<dbReference type="Proteomes" id="UP001154282">
    <property type="component" value="Unassembled WGS sequence"/>
</dbReference>
<comment type="cofactor">
    <cofactor evidence="1 12">
        <name>heme</name>
        <dbReference type="ChEBI" id="CHEBI:30413"/>
    </cofactor>
</comment>
<dbReference type="GO" id="GO:0004497">
    <property type="term" value="F:monooxygenase activity"/>
    <property type="evidence" value="ECO:0007669"/>
    <property type="project" value="UniProtKB-KW"/>
</dbReference>
<comment type="subcellular location">
    <subcellularLocation>
        <location evidence="2">Membrane</location>
        <topology evidence="2">Single-pass membrane protein</topology>
    </subcellularLocation>
</comment>
<evidence type="ECO:0000256" key="6">
    <source>
        <dbReference type="ARBA" id="ARBA00022723"/>
    </source>
</evidence>
<gene>
    <name evidence="15" type="ORF">LITE_LOCUS40240</name>
</gene>
<dbReference type="PRINTS" id="PR00385">
    <property type="entry name" value="P450"/>
</dbReference>
<dbReference type="EMBL" id="CAMGYJ010000009">
    <property type="protein sequence ID" value="CAI0474890.1"/>
    <property type="molecule type" value="Genomic_DNA"/>
</dbReference>
<dbReference type="PROSITE" id="PS00086">
    <property type="entry name" value="CYTOCHROME_P450"/>
    <property type="match status" value="1"/>
</dbReference>
<dbReference type="InterPro" id="IPR002401">
    <property type="entry name" value="Cyt_P450_E_grp-I"/>
</dbReference>
<proteinExistence type="inferred from homology"/>
<evidence type="ECO:0000256" key="5">
    <source>
        <dbReference type="ARBA" id="ARBA00022692"/>
    </source>
</evidence>
<evidence type="ECO:0000256" key="12">
    <source>
        <dbReference type="PIRSR" id="PIRSR602401-1"/>
    </source>
</evidence>
<dbReference type="Pfam" id="PF00067">
    <property type="entry name" value="p450"/>
    <property type="match status" value="1"/>
</dbReference>
<dbReference type="InterPro" id="IPR052306">
    <property type="entry name" value="CYP450_71D"/>
</dbReference>
<evidence type="ECO:0008006" key="17">
    <source>
        <dbReference type="Google" id="ProtNLM"/>
    </source>
</evidence>
<keyword evidence="7 14" id="KW-1133">Transmembrane helix</keyword>
<dbReference type="FunFam" id="1.10.630.10:FF:000126">
    <property type="entry name" value="Predicted protein"/>
    <property type="match status" value="1"/>
</dbReference>
<keyword evidence="6 12" id="KW-0479">Metal-binding</keyword>
<comment type="caution">
    <text evidence="15">The sequence shown here is derived from an EMBL/GenBank/DDBJ whole genome shotgun (WGS) entry which is preliminary data.</text>
</comment>
<dbReference type="AlphaFoldDB" id="A0AAV0PVT2"/>
<keyword evidence="11 14" id="KW-0472">Membrane</keyword>
<dbReference type="InterPro" id="IPR001128">
    <property type="entry name" value="Cyt_P450"/>
</dbReference>
<evidence type="ECO:0000313" key="16">
    <source>
        <dbReference type="Proteomes" id="UP001154282"/>
    </source>
</evidence>
<feature type="transmembrane region" description="Helical" evidence="14">
    <location>
        <begin position="36"/>
        <end position="56"/>
    </location>
</feature>
<evidence type="ECO:0000256" key="9">
    <source>
        <dbReference type="ARBA" id="ARBA00023004"/>
    </source>
</evidence>
<evidence type="ECO:0000256" key="11">
    <source>
        <dbReference type="ARBA" id="ARBA00023136"/>
    </source>
</evidence>
<dbReference type="GO" id="GO:0020037">
    <property type="term" value="F:heme binding"/>
    <property type="evidence" value="ECO:0007669"/>
    <property type="project" value="InterPro"/>
</dbReference>
<keyword evidence="5 14" id="KW-0812">Transmembrane</keyword>
<sequence>MELLGERRVKSLRPIREEEVGKLLKFIRNQSRDTRMVNLSELLITVASTIVSWVAFGKIRELEGSFLSLAHRVVQAIGGFSVGDIFSSRRLLQLITRTERKLRKLHKEGDMILQEIIDEHLCRRSTGTRRETYDEGEDLVDVLLNCTDDHVEVKAVILVSINIFDQDMFLAGGDSSPGVVEWAMSELMKNPKEMEKVQREMRRVFDKKGKVVDEACFGELHYLKLVVKETLRLHPPVPLSIPREGREKVVIDGYQVPTKTRVIINMWAINRDPSHWTQPDQFLPERFLDTSIDYKALDYKRNDFKFIPFGAGRRSCPGMNYAIATVYFILANLLYHFDWKLPNQIQPQEFDMAEEFGATVARKNNLYLIPTLYNAP</sequence>
<accession>A0AAV0PVT2</accession>
<evidence type="ECO:0000256" key="7">
    <source>
        <dbReference type="ARBA" id="ARBA00022989"/>
    </source>
</evidence>
<evidence type="ECO:0000313" key="15">
    <source>
        <dbReference type="EMBL" id="CAI0474890.1"/>
    </source>
</evidence>
<dbReference type="PRINTS" id="PR00463">
    <property type="entry name" value="EP450I"/>
</dbReference>
<dbReference type="GO" id="GO:0016705">
    <property type="term" value="F:oxidoreductase activity, acting on paired donors, with incorporation or reduction of molecular oxygen"/>
    <property type="evidence" value="ECO:0007669"/>
    <property type="project" value="InterPro"/>
</dbReference>
<dbReference type="GO" id="GO:0016020">
    <property type="term" value="C:membrane"/>
    <property type="evidence" value="ECO:0007669"/>
    <property type="project" value="UniProtKB-SubCell"/>
</dbReference>
<dbReference type="InterPro" id="IPR036396">
    <property type="entry name" value="Cyt_P450_sf"/>
</dbReference>
<feature type="binding site" description="axial binding residue" evidence="12">
    <location>
        <position position="316"/>
    </location>
    <ligand>
        <name>heme</name>
        <dbReference type="ChEBI" id="CHEBI:30413"/>
    </ligand>
    <ligandPart>
        <name>Fe</name>
        <dbReference type="ChEBI" id="CHEBI:18248"/>
    </ligandPart>
</feature>